<evidence type="ECO:0000313" key="1">
    <source>
        <dbReference type="EMBL" id="AXK48971.1"/>
    </source>
</evidence>
<proteinExistence type="predicted"/>
<evidence type="ECO:0000313" key="4">
    <source>
        <dbReference type="Proteomes" id="UP000289132"/>
    </source>
</evidence>
<gene>
    <name evidence="1" type="ORF">ATR_1108</name>
    <name evidence="2" type="ORF">CRU87_02665</name>
</gene>
<accession>A0AAD0QJR5</accession>
<evidence type="ECO:0000313" key="2">
    <source>
        <dbReference type="EMBL" id="RXJ92702.1"/>
    </source>
</evidence>
<dbReference type="Proteomes" id="UP000254504">
    <property type="component" value="Chromosome"/>
</dbReference>
<organism evidence="1 3">
    <name type="scientific">Aliarcobacter trophiarum LMG 25534</name>
    <dbReference type="NCBI Taxonomy" id="1032241"/>
    <lineage>
        <taxon>Bacteria</taxon>
        <taxon>Pseudomonadati</taxon>
        <taxon>Campylobacterota</taxon>
        <taxon>Epsilonproteobacteria</taxon>
        <taxon>Campylobacterales</taxon>
        <taxon>Arcobacteraceae</taxon>
        <taxon>Aliarcobacter</taxon>
    </lineage>
</organism>
<dbReference type="RefSeq" id="WP_115428476.1">
    <property type="nucleotide sequence ID" value="NZ_CP031367.1"/>
</dbReference>
<reference evidence="2 4" key="1">
    <citation type="submission" date="2017-10" db="EMBL/GenBank/DDBJ databases">
        <title>Genomics of the genus Arcobacter.</title>
        <authorList>
            <person name="Perez-Cataluna A."/>
            <person name="Figueras M.J."/>
        </authorList>
    </citation>
    <scope>NUCLEOTIDE SEQUENCE [LARGE SCALE GENOMIC DNA]</scope>
    <source>
        <strain evidence="2 4">LMG 25534</strain>
    </source>
</reference>
<dbReference type="EMBL" id="CP031367">
    <property type="protein sequence ID" value="AXK48971.1"/>
    <property type="molecule type" value="Genomic_DNA"/>
</dbReference>
<dbReference type="Proteomes" id="UP000289132">
    <property type="component" value="Unassembled WGS sequence"/>
</dbReference>
<name>A0AAD0QJR5_9BACT</name>
<evidence type="ECO:0008006" key="5">
    <source>
        <dbReference type="Google" id="ProtNLM"/>
    </source>
</evidence>
<evidence type="ECO:0000313" key="3">
    <source>
        <dbReference type="Proteomes" id="UP000254504"/>
    </source>
</evidence>
<dbReference type="KEGG" id="atp:ATR_1108"/>
<keyword evidence="4" id="KW-1185">Reference proteome</keyword>
<protein>
    <recommendedName>
        <fullName evidence="5">DUF945 domain-containing protein</fullName>
    </recommendedName>
</protein>
<dbReference type="AlphaFoldDB" id="A0AAD0QJR5"/>
<sequence length="625" mass="70999">MKKVIIGVVATLLIVAAICFGVKSSINKELAIKIDELNKNGFSISQNSSNLPMKIRKDGQIEIVDAIKALDFISNNMKESQLKELFVELLNLFDNSSKQLALEGTKFDYDISLNILTKELKADLYLKELSVVIQKELESSEDEASKELLSLLKQKAIHLKIDDKLNYNLDDIAFSNRDTIISLRGINGDKNSLNIELFKVIGPNNESFVIENMKNFYKESDKNIDTKFSVSNLSLDSEFVQMGIKNIQFDGTSINIDDKVSTKDKISFDEFSLVSNDVQSLINGSNVINIKNSEINFSLENLPYKEYKELIKVLDSEDEEVFTKAFDTFYNEILKSDIKVSSSGTSSSFSQNSETIFEKLRYEANLVLNKNMKPAQITALNDIFEKIDVKIDLDKSSAERLITPLKMSLGVNYKDIPNEDLKRFELSLKDGIYINDIKLLDEKDLKFSQQEGDFDYYDDENLTTSYNMIGENLLKITFGYKSMLNENSQKGLVVSFPQLKDKSRVVSTILGDLKEINIYEPNSELFTINPYESIKNSFLAIEAYDDNLSENSLKEFSVILNIKEFEDEILEINFRAYSIGSTEPNGTINYEITPKIGASFTKDEQQYPVKISDIELSEVINQKVE</sequence>
<reference evidence="1 3" key="2">
    <citation type="submission" date="2018-07" db="EMBL/GenBank/DDBJ databases">
        <title>Complete genome of the Arcobacter trophiarum type strain LMG 25534.</title>
        <authorList>
            <person name="Miller W.G."/>
            <person name="Yee E."/>
        </authorList>
    </citation>
    <scope>NUCLEOTIDE SEQUENCE [LARGE SCALE GENOMIC DNA]</scope>
    <source>
        <strain evidence="1 3">LMG 25534</strain>
    </source>
</reference>
<dbReference type="EMBL" id="PDKD01000002">
    <property type="protein sequence ID" value="RXJ92702.1"/>
    <property type="molecule type" value="Genomic_DNA"/>
</dbReference>